<dbReference type="Proteomes" id="UP000011116">
    <property type="component" value="Chromosome 1H"/>
</dbReference>
<accession>A0A8I6W6V6</accession>
<keyword evidence="1" id="KW-0479">Metal-binding</keyword>
<dbReference type="PANTHER" id="PTHR33248">
    <property type="entry name" value="ZINC ION-BINDING PROTEIN"/>
    <property type="match status" value="1"/>
</dbReference>
<evidence type="ECO:0000256" key="4">
    <source>
        <dbReference type="PROSITE-ProRule" id="PRU01343"/>
    </source>
</evidence>
<dbReference type="AlphaFoldDB" id="A0A8I6W6V6"/>
<proteinExistence type="predicted"/>
<dbReference type="GO" id="GO:0008270">
    <property type="term" value="F:zinc ion binding"/>
    <property type="evidence" value="ECO:0007669"/>
    <property type="project" value="UniProtKB-KW"/>
</dbReference>
<reference evidence="7" key="2">
    <citation type="submission" date="2020-10" db="EMBL/GenBank/DDBJ databases">
        <authorList>
            <person name="Scholz U."/>
            <person name="Mascher M."/>
            <person name="Fiebig A."/>
        </authorList>
    </citation>
    <scope>NUCLEOTIDE SEQUENCE [LARGE SCALE GENOMIC DNA]</scope>
    <source>
        <strain evidence="7">cv. Morex</strain>
    </source>
</reference>
<evidence type="ECO:0000313" key="8">
    <source>
        <dbReference type="Proteomes" id="UP000011116"/>
    </source>
</evidence>
<keyword evidence="3" id="KW-0862">Zinc</keyword>
<keyword evidence="5" id="KW-1133">Transmembrane helix</keyword>
<protein>
    <recommendedName>
        <fullName evidence="6">GRF-type domain-containing protein</fullName>
    </recommendedName>
</protein>
<keyword evidence="5" id="KW-0812">Transmembrane</keyword>
<reference evidence="7" key="3">
    <citation type="submission" date="2022-01" db="UniProtKB">
        <authorList>
            <consortium name="EnsemblPlants"/>
        </authorList>
    </citation>
    <scope>IDENTIFICATION</scope>
    <source>
        <strain evidence="7">subsp. vulgare</strain>
    </source>
</reference>
<organism evidence="7 8">
    <name type="scientific">Hordeum vulgare subsp. vulgare</name>
    <name type="common">Domesticated barley</name>
    <dbReference type="NCBI Taxonomy" id="112509"/>
    <lineage>
        <taxon>Eukaryota</taxon>
        <taxon>Viridiplantae</taxon>
        <taxon>Streptophyta</taxon>
        <taxon>Embryophyta</taxon>
        <taxon>Tracheophyta</taxon>
        <taxon>Spermatophyta</taxon>
        <taxon>Magnoliopsida</taxon>
        <taxon>Liliopsida</taxon>
        <taxon>Poales</taxon>
        <taxon>Poaceae</taxon>
        <taxon>BOP clade</taxon>
        <taxon>Pooideae</taxon>
        <taxon>Triticodae</taxon>
        <taxon>Triticeae</taxon>
        <taxon>Hordeinae</taxon>
        <taxon>Hordeum</taxon>
    </lineage>
</organism>
<keyword evidence="8" id="KW-1185">Reference proteome</keyword>
<evidence type="ECO:0000256" key="3">
    <source>
        <dbReference type="ARBA" id="ARBA00022833"/>
    </source>
</evidence>
<keyword evidence="5" id="KW-0472">Membrane</keyword>
<dbReference type="InterPro" id="IPR010666">
    <property type="entry name" value="Znf_GRF"/>
</dbReference>
<keyword evidence="2 4" id="KW-0863">Zinc-finger</keyword>
<dbReference type="PROSITE" id="PS51999">
    <property type="entry name" value="ZF_GRF"/>
    <property type="match status" value="1"/>
</dbReference>
<evidence type="ECO:0000256" key="5">
    <source>
        <dbReference type="SAM" id="Phobius"/>
    </source>
</evidence>
<evidence type="ECO:0000259" key="6">
    <source>
        <dbReference type="PROSITE" id="PS51999"/>
    </source>
</evidence>
<feature type="domain" description="GRF-type" evidence="6">
    <location>
        <begin position="9"/>
        <end position="48"/>
    </location>
</feature>
<reference evidence="8" key="1">
    <citation type="journal article" date="2012" name="Nature">
        <title>A physical, genetic and functional sequence assembly of the barley genome.</title>
        <authorList>
            <consortium name="The International Barley Genome Sequencing Consortium"/>
            <person name="Mayer K.F."/>
            <person name="Waugh R."/>
            <person name="Brown J.W."/>
            <person name="Schulman A."/>
            <person name="Langridge P."/>
            <person name="Platzer M."/>
            <person name="Fincher G.B."/>
            <person name="Muehlbauer G.J."/>
            <person name="Sato K."/>
            <person name="Close T.J."/>
            <person name="Wise R.P."/>
            <person name="Stein N."/>
        </authorList>
    </citation>
    <scope>NUCLEOTIDE SEQUENCE [LARGE SCALE GENOMIC DNA]</scope>
    <source>
        <strain evidence="8">cv. Morex</strain>
    </source>
</reference>
<evidence type="ECO:0000313" key="7">
    <source>
        <dbReference type="EnsemblPlants" id="HORVU.MOREX.r3.1HG0066380.1"/>
    </source>
</evidence>
<evidence type="ECO:0000256" key="1">
    <source>
        <dbReference type="ARBA" id="ARBA00022723"/>
    </source>
</evidence>
<dbReference type="Gramene" id="HORVU.MOREX.r3.1HG0066380.1">
    <property type="protein sequence ID" value="HORVU.MOREX.r3.1HG0066380.1"/>
    <property type="gene ID" value="HORVU.MOREX.r3.1HG0066380"/>
</dbReference>
<dbReference type="SMR" id="A0A8I6W6V6"/>
<name>A0A8I6W6V6_HORVV</name>
<sequence>MDYEPARNCSLCGKKAPRWTSWSPANPGRRYYSCVEAQHGFVEWHDGPTTPFLRDLLGDLRDKVWMLEEEATQLPTENDVVVLRKELEKKTVVISEIVARCEKKVESQMYKSMIYALILFLAGFVAGMILS</sequence>
<feature type="transmembrane region" description="Helical" evidence="5">
    <location>
        <begin position="113"/>
        <end position="130"/>
    </location>
</feature>
<evidence type="ECO:0000256" key="2">
    <source>
        <dbReference type="ARBA" id="ARBA00022771"/>
    </source>
</evidence>
<dbReference type="EnsemblPlants" id="HORVU.MOREX.r3.1HG0066380.1">
    <property type="protein sequence ID" value="HORVU.MOREX.r3.1HG0066380.1"/>
    <property type="gene ID" value="HORVU.MOREX.r3.1HG0066380"/>
</dbReference>